<organism evidence="2 3">
    <name type="scientific">Qipengyuania algicida</name>
    <dbReference type="NCBI Taxonomy" id="1836209"/>
    <lineage>
        <taxon>Bacteria</taxon>
        <taxon>Pseudomonadati</taxon>
        <taxon>Pseudomonadota</taxon>
        <taxon>Alphaproteobacteria</taxon>
        <taxon>Sphingomonadales</taxon>
        <taxon>Erythrobacteraceae</taxon>
        <taxon>Qipengyuania</taxon>
    </lineage>
</organism>
<dbReference type="Pfam" id="PF13177">
    <property type="entry name" value="DNA_pol3_delta2"/>
    <property type="match status" value="1"/>
</dbReference>
<gene>
    <name evidence="2" type="ORF">GRI58_06610</name>
</gene>
<dbReference type="InterPro" id="IPR050238">
    <property type="entry name" value="DNA_Rep/Repair_Clamp_Loader"/>
</dbReference>
<accession>A0A845AHU6</accession>
<dbReference type="Gene3D" id="3.40.50.300">
    <property type="entry name" value="P-loop containing nucleotide triphosphate hydrolases"/>
    <property type="match status" value="1"/>
</dbReference>
<dbReference type="SUPFAM" id="SSF52540">
    <property type="entry name" value="P-loop containing nucleoside triphosphate hydrolases"/>
    <property type="match status" value="1"/>
</dbReference>
<dbReference type="AlphaFoldDB" id="A0A845AHU6"/>
<comment type="caution">
    <text evidence="2">The sequence shown here is derived from an EMBL/GenBank/DDBJ whole genome shotgun (WGS) entry which is preliminary data.</text>
</comment>
<dbReference type="GO" id="GO:0006261">
    <property type="term" value="P:DNA-templated DNA replication"/>
    <property type="evidence" value="ECO:0007669"/>
    <property type="project" value="TreeGrafter"/>
</dbReference>
<dbReference type="PANTHER" id="PTHR11669">
    <property type="entry name" value="REPLICATION FACTOR C / DNA POLYMERASE III GAMMA-TAU SUBUNIT"/>
    <property type="match status" value="1"/>
</dbReference>
<dbReference type="RefSeq" id="WP_160752791.1">
    <property type="nucleotide sequence ID" value="NZ_WTYA01000004.1"/>
</dbReference>
<feature type="region of interest" description="Disordered" evidence="1">
    <location>
        <begin position="47"/>
        <end position="80"/>
    </location>
</feature>
<sequence length="316" mass="34443">MLIGHEGPWREWRSALAGERIHHAWLLTGKAGLGKYSFAEQAARELVGSPPDQAQHPDILLVSHPPKDDSEDRKRAEGKPFEKARSIRIAQIRAMQQRLNTRPTLGERRVIIIDPADDLERNAANALLKSLEEPPNGTFFILISHSPARLLPTIRSRCRTLRFPTLPDEKIANLLAEHMPDADAATRAAAATAAAGSPGAALKFVELGLGAPASVMRAIMGDGDPAFLQRGKLAELIGARPDRERLRAVLDLARAELVSGIEALDRGHAVERIAIHQELVRLTGEFTTYNYDPGLLAMEIGTLLARAGQASDRAYG</sequence>
<protein>
    <submittedName>
        <fullName evidence="2">AAA family ATPase</fullName>
    </submittedName>
</protein>
<evidence type="ECO:0000313" key="3">
    <source>
        <dbReference type="Proteomes" id="UP000439780"/>
    </source>
</evidence>
<dbReference type="Proteomes" id="UP000439780">
    <property type="component" value="Unassembled WGS sequence"/>
</dbReference>
<dbReference type="EMBL" id="WTYA01000004">
    <property type="protein sequence ID" value="MXP28491.1"/>
    <property type="molecule type" value="Genomic_DNA"/>
</dbReference>
<reference evidence="2 3" key="1">
    <citation type="submission" date="2019-12" db="EMBL/GenBank/DDBJ databases">
        <title>Genomic-based taxomic classification of the family Erythrobacteraceae.</title>
        <authorList>
            <person name="Xu L."/>
        </authorList>
    </citation>
    <scope>NUCLEOTIDE SEQUENCE [LARGE SCALE GENOMIC DNA]</scope>
    <source>
        <strain evidence="2 3">KEMB 9005-328</strain>
    </source>
</reference>
<dbReference type="PANTHER" id="PTHR11669:SF8">
    <property type="entry name" value="DNA POLYMERASE III SUBUNIT DELTA"/>
    <property type="match status" value="1"/>
</dbReference>
<evidence type="ECO:0000313" key="2">
    <source>
        <dbReference type="EMBL" id="MXP28491.1"/>
    </source>
</evidence>
<evidence type="ECO:0000256" key="1">
    <source>
        <dbReference type="SAM" id="MobiDB-lite"/>
    </source>
</evidence>
<proteinExistence type="predicted"/>
<dbReference type="OrthoDB" id="9811073at2"/>
<dbReference type="GO" id="GO:0009360">
    <property type="term" value="C:DNA polymerase III complex"/>
    <property type="evidence" value="ECO:0007669"/>
    <property type="project" value="TreeGrafter"/>
</dbReference>
<name>A0A845AHU6_9SPHN</name>
<dbReference type="InterPro" id="IPR027417">
    <property type="entry name" value="P-loop_NTPase"/>
</dbReference>
<keyword evidence="3" id="KW-1185">Reference proteome</keyword>
<feature type="compositionally biased region" description="Basic and acidic residues" evidence="1">
    <location>
        <begin position="65"/>
        <end position="80"/>
    </location>
</feature>